<evidence type="ECO:0000313" key="8">
    <source>
        <dbReference type="EMBL" id="BAS26131.1"/>
    </source>
</evidence>
<dbReference type="GO" id="GO:0015109">
    <property type="term" value="F:chromate transmembrane transporter activity"/>
    <property type="evidence" value="ECO:0007669"/>
    <property type="project" value="InterPro"/>
</dbReference>
<keyword evidence="5 7" id="KW-1133">Transmembrane helix</keyword>
<dbReference type="STRING" id="1555112.LIP_0274"/>
<name>A0A0K2SGA3_LIMPI</name>
<dbReference type="KEGG" id="lpil:LIP_0274"/>
<dbReference type="GO" id="GO:0005886">
    <property type="term" value="C:plasma membrane"/>
    <property type="evidence" value="ECO:0007669"/>
    <property type="project" value="UniProtKB-SubCell"/>
</dbReference>
<comment type="similarity">
    <text evidence="2">Belongs to the chromate ion transporter (CHR) (TC 2.A.51) family.</text>
</comment>
<comment type="subcellular location">
    <subcellularLocation>
        <location evidence="1">Cell membrane</location>
        <topology evidence="1">Multi-pass membrane protein</topology>
    </subcellularLocation>
</comment>
<reference evidence="9" key="2">
    <citation type="journal article" date="2016" name="Int. J. Syst. Evol. Microbiol.">
        <title>Complete genome sequence and cell structure of Limnochorda pilosa, a Gram-negative spore-former within the phylum Firmicutes.</title>
        <authorList>
            <person name="Watanabe M."/>
            <person name="Kojima H."/>
            <person name="Fukui M."/>
        </authorList>
    </citation>
    <scope>NUCLEOTIDE SEQUENCE [LARGE SCALE GENOMIC DNA]</scope>
    <source>
        <strain evidence="9">HC45</strain>
    </source>
</reference>
<keyword evidence="6 7" id="KW-0472">Membrane</keyword>
<organism evidence="8 9">
    <name type="scientific">Limnochorda pilosa</name>
    <dbReference type="NCBI Taxonomy" id="1555112"/>
    <lineage>
        <taxon>Bacteria</taxon>
        <taxon>Bacillati</taxon>
        <taxon>Bacillota</taxon>
        <taxon>Limnochordia</taxon>
        <taxon>Limnochordales</taxon>
        <taxon>Limnochordaceae</taxon>
        <taxon>Limnochorda</taxon>
    </lineage>
</organism>
<dbReference type="Proteomes" id="UP000065807">
    <property type="component" value="Chromosome"/>
</dbReference>
<keyword evidence="3" id="KW-1003">Cell membrane</keyword>
<evidence type="ECO:0000256" key="7">
    <source>
        <dbReference type="SAM" id="Phobius"/>
    </source>
</evidence>
<dbReference type="InterPro" id="IPR052518">
    <property type="entry name" value="CHR_Transporter"/>
</dbReference>
<dbReference type="PANTHER" id="PTHR43663">
    <property type="entry name" value="CHROMATE TRANSPORT PROTEIN-RELATED"/>
    <property type="match status" value="1"/>
</dbReference>
<keyword evidence="9" id="KW-1185">Reference proteome</keyword>
<evidence type="ECO:0000256" key="2">
    <source>
        <dbReference type="ARBA" id="ARBA00005262"/>
    </source>
</evidence>
<feature type="transmembrane region" description="Helical" evidence="7">
    <location>
        <begin position="144"/>
        <end position="177"/>
    </location>
</feature>
<dbReference type="EMBL" id="AP014924">
    <property type="protein sequence ID" value="BAS26131.1"/>
    <property type="molecule type" value="Genomic_DNA"/>
</dbReference>
<evidence type="ECO:0000313" key="9">
    <source>
        <dbReference type="Proteomes" id="UP000065807"/>
    </source>
</evidence>
<dbReference type="RefSeq" id="WP_198409638.1">
    <property type="nucleotide sequence ID" value="NZ_AP014924.1"/>
</dbReference>
<proteinExistence type="inferred from homology"/>
<dbReference type="PANTHER" id="PTHR43663:SF1">
    <property type="entry name" value="CHROMATE TRANSPORTER"/>
    <property type="match status" value="1"/>
</dbReference>
<sequence>MPATFLHRLLDLFVGLFRASMLGYGGGPASIPLLEAEAVEHYHWLTPDEFATLLAAGNALPGPILTKMAGYIGYHVAGWVGALVGLITVVLPTALLLIGLLGLLQRFSESPVVAGMLKGVRPVVWVLFISLAIDYLAFVKTPPAILIAGAALAGIYLLHLHPAVLVAGALVVGAVFLR</sequence>
<feature type="transmembrane region" description="Helical" evidence="7">
    <location>
        <begin position="122"/>
        <end position="138"/>
    </location>
</feature>
<evidence type="ECO:0000256" key="3">
    <source>
        <dbReference type="ARBA" id="ARBA00022475"/>
    </source>
</evidence>
<reference evidence="9" key="1">
    <citation type="submission" date="2015-07" db="EMBL/GenBank/DDBJ databases">
        <title>Complete genome sequence and phylogenetic analysis of Limnochorda pilosa.</title>
        <authorList>
            <person name="Watanabe M."/>
            <person name="Kojima H."/>
            <person name="Fukui M."/>
        </authorList>
    </citation>
    <scope>NUCLEOTIDE SEQUENCE [LARGE SCALE GENOMIC DNA]</scope>
    <source>
        <strain evidence="9">HC45</strain>
    </source>
</reference>
<evidence type="ECO:0000256" key="4">
    <source>
        <dbReference type="ARBA" id="ARBA00022692"/>
    </source>
</evidence>
<dbReference type="Pfam" id="PF02417">
    <property type="entry name" value="Chromate_transp"/>
    <property type="match status" value="1"/>
</dbReference>
<gene>
    <name evidence="8" type="ORF">LIP_0274</name>
</gene>
<evidence type="ECO:0000256" key="1">
    <source>
        <dbReference type="ARBA" id="ARBA00004651"/>
    </source>
</evidence>
<keyword evidence="4 7" id="KW-0812">Transmembrane</keyword>
<feature type="transmembrane region" description="Helical" evidence="7">
    <location>
        <begin position="76"/>
        <end position="101"/>
    </location>
</feature>
<accession>A0A0K2SGA3</accession>
<protein>
    <submittedName>
        <fullName evidence="8">Chromate transporter</fullName>
    </submittedName>
</protein>
<dbReference type="AlphaFoldDB" id="A0A0K2SGA3"/>
<evidence type="ECO:0000256" key="6">
    <source>
        <dbReference type="ARBA" id="ARBA00023136"/>
    </source>
</evidence>
<dbReference type="InterPro" id="IPR003370">
    <property type="entry name" value="Chromate_transpt"/>
</dbReference>
<evidence type="ECO:0000256" key="5">
    <source>
        <dbReference type="ARBA" id="ARBA00022989"/>
    </source>
</evidence>